<name>A0A645I2Y9_9ZZZZ</name>
<feature type="compositionally biased region" description="Polar residues" evidence="1">
    <location>
        <begin position="84"/>
        <end position="108"/>
    </location>
</feature>
<feature type="compositionally biased region" description="Basic residues" evidence="1">
    <location>
        <begin position="51"/>
        <end position="61"/>
    </location>
</feature>
<reference evidence="2" key="1">
    <citation type="submission" date="2019-08" db="EMBL/GenBank/DDBJ databases">
        <authorList>
            <person name="Kucharzyk K."/>
            <person name="Murdoch R.W."/>
            <person name="Higgins S."/>
            <person name="Loffler F."/>
        </authorList>
    </citation>
    <scope>NUCLEOTIDE SEQUENCE</scope>
</reference>
<proteinExistence type="predicted"/>
<dbReference type="AlphaFoldDB" id="A0A645I2Y9"/>
<evidence type="ECO:0000313" key="2">
    <source>
        <dbReference type="EMBL" id="MPN42754.1"/>
    </source>
</evidence>
<protein>
    <submittedName>
        <fullName evidence="2">Uncharacterized protein</fullName>
    </submittedName>
</protein>
<organism evidence="2">
    <name type="scientific">bioreactor metagenome</name>
    <dbReference type="NCBI Taxonomy" id="1076179"/>
    <lineage>
        <taxon>unclassified sequences</taxon>
        <taxon>metagenomes</taxon>
        <taxon>ecological metagenomes</taxon>
    </lineage>
</organism>
<feature type="region of interest" description="Disordered" evidence="1">
    <location>
        <begin position="38"/>
        <end position="155"/>
    </location>
</feature>
<accession>A0A645I2Y9</accession>
<comment type="caution">
    <text evidence="2">The sequence shown here is derived from an EMBL/GenBank/DDBJ whole genome shotgun (WGS) entry which is preliminary data.</text>
</comment>
<dbReference type="EMBL" id="VSSQ01100718">
    <property type="protein sequence ID" value="MPN42754.1"/>
    <property type="molecule type" value="Genomic_DNA"/>
</dbReference>
<feature type="compositionally biased region" description="Low complexity" evidence="1">
    <location>
        <begin position="62"/>
        <end position="79"/>
    </location>
</feature>
<evidence type="ECO:0000256" key="1">
    <source>
        <dbReference type="SAM" id="MobiDB-lite"/>
    </source>
</evidence>
<gene>
    <name evidence="2" type="ORF">SDC9_190311</name>
</gene>
<sequence>MSPPTPRPTPPICRGCFPPRWTRASICARWTATPPPTTPFSCWPTGPPAWKSKRRRTRRLWRASSSTSASTSPGALPPTERAPLTSSRWSPTACPPSTTNGWWPSPSQAPCCLRPPSSDGTPTGAALWPPPAIPARTWTPPGRTASLRAPPARCR</sequence>